<comment type="caution">
    <text evidence="4">The sequence shown here is derived from an EMBL/GenBank/DDBJ whole genome shotgun (WGS) entry which is preliminary data.</text>
</comment>
<protein>
    <recommendedName>
        <fullName evidence="2">ribonuclease H</fullName>
        <ecNumber evidence="2">3.1.26.4</ecNumber>
    </recommendedName>
</protein>
<dbReference type="SUPFAM" id="SSF56672">
    <property type="entry name" value="DNA/RNA polymerases"/>
    <property type="match status" value="1"/>
</dbReference>
<dbReference type="Gene3D" id="3.10.10.10">
    <property type="entry name" value="HIV Type 1 Reverse Transcriptase, subunit A, domain 1"/>
    <property type="match status" value="1"/>
</dbReference>
<dbReference type="PANTHER" id="PTHR37984">
    <property type="entry name" value="PROTEIN CBG26694"/>
    <property type="match status" value="1"/>
</dbReference>
<evidence type="ECO:0000256" key="1">
    <source>
        <dbReference type="ARBA" id="ARBA00010879"/>
    </source>
</evidence>
<dbReference type="Gene3D" id="3.30.70.270">
    <property type="match status" value="2"/>
</dbReference>
<dbReference type="CDD" id="cd01647">
    <property type="entry name" value="RT_LTR"/>
    <property type="match status" value="1"/>
</dbReference>
<evidence type="ECO:0000256" key="2">
    <source>
        <dbReference type="ARBA" id="ARBA00012180"/>
    </source>
</evidence>
<dbReference type="Pfam" id="PF00078">
    <property type="entry name" value="RVT_1"/>
    <property type="match status" value="1"/>
</dbReference>
<sequence>MRHKWDVLLPCLLFAYREVPQKGVEFSPFELLYGHPVKGLLSTVKESWEKAPKTLPHNMASYMLALHNQTQRFWKQAKSNLEASQEVMKEWFDQKATLVEISPGDKVWVMELVEPKALQDCWSDPFEIKERKGEATYLVELQTPGHPLRVLHHNRLKPHFERSEVSMLLVTDEGMEEESEPFPDLLSAKEGDGVLGELPTEGAKERSAFYTPDGHYQFRVMPFGMKNVPDTFQRLVNGVLDGKDAYCTAYLNERVVYSSSWEEHLLHLKEVLQALQQVGLTIKASKCQVGQGSVVYLGHLVGGGKVQPLQAKNETIKAWQPPTPQTEVRAFLGLTGYYSRFVKGYGTIVSPLTEHTSKKQPRLVNWKEACQKAFDSLKEAMCTAPCSRSLTTPRNLFCRQTLQSMA</sequence>
<dbReference type="GO" id="GO:0004523">
    <property type="term" value="F:RNA-DNA hybrid ribonuclease activity"/>
    <property type="evidence" value="ECO:0007669"/>
    <property type="project" value="UniProtKB-EC"/>
</dbReference>
<dbReference type="InterPro" id="IPR043128">
    <property type="entry name" value="Rev_trsase/Diguanyl_cyclase"/>
</dbReference>
<reference evidence="4" key="1">
    <citation type="journal article" date="2022" name="bioRxiv">
        <title>Sequencing and chromosome-scale assembly of the giantPleurodeles waltlgenome.</title>
        <authorList>
            <person name="Brown T."/>
            <person name="Elewa A."/>
            <person name="Iarovenko S."/>
            <person name="Subramanian E."/>
            <person name="Araus A.J."/>
            <person name="Petzold A."/>
            <person name="Susuki M."/>
            <person name="Suzuki K.-i.T."/>
            <person name="Hayashi T."/>
            <person name="Toyoda A."/>
            <person name="Oliveira C."/>
            <person name="Osipova E."/>
            <person name="Leigh N.D."/>
            <person name="Simon A."/>
            <person name="Yun M.H."/>
        </authorList>
    </citation>
    <scope>NUCLEOTIDE SEQUENCE</scope>
    <source>
        <strain evidence="4">20211129_DDA</strain>
        <tissue evidence="4">Liver</tissue>
    </source>
</reference>
<dbReference type="Proteomes" id="UP001066276">
    <property type="component" value="Chromosome 9"/>
</dbReference>
<dbReference type="InterPro" id="IPR043502">
    <property type="entry name" value="DNA/RNA_pol_sf"/>
</dbReference>
<feature type="domain" description="Reverse transcriptase" evidence="3">
    <location>
        <begin position="208"/>
        <end position="299"/>
    </location>
</feature>
<keyword evidence="5" id="KW-1185">Reference proteome</keyword>
<dbReference type="EC" id="3.1.26.4" evidence="2"/>
<proteinExistence type="inferred from homology"/>
<organism evidence="4 5">
    <name type="scientific">Pleurodeles waltl</name>
    <name type="common">Iberian ribbed newt</name>
    <dbReference type="NCBI Taxonomy" id="8319"/>
    <lineage>
        <taxon>Eukaryota</taxon>
        <taxon>Metazoa</taxon>
        <taxon>Chordata</taxon>
        <taxon>Craniata</taxon>
        <taxon>Vertebrata</taxon>
        <taxon>Euteleostomi</taxon>
        <taxon>Amphibia</taxon>
        <taxon>Batrachia</taxon>
        <taxon>Caudata</taxon>
        <taxon>Salamandroidea</taxon>
        <taxon>Salamandridae</taxon>
        <taxon>Pleurodelinae</taxon>
        <taxon>Pleurodeles</taxon>
    </lineage>
</organism>
<gene>
    <name evidence="4" type="ORF">NDU88_002886</name>
</gene>
<dbReference type="EMBL" id="JANPWB010000013">
    <property type="protein sequence ID" value="KAJ1105480.1"/>
    <property type="molecule type" value="Genomic_DNA"/>
</dbReference>
<dbReference type="InterPro" id="IPR050951">
    <property type="entry name" value="Retrovirus_Pol_polyprotein"/>
</dbReference>
<evidence type="ECO:0000313" key="5">
    <source>
        <dbReference type="Proteomes" id="UP001066276"/>
    </source>
</evidence>
<dbReference type="FunFam" id="3.30.70.270:FF:000020">
    <property type="entry name" value="Transposon Tf2-6 polyprotein-like Protein"/>
    <property type="match status" value="1"/>
</dbReference>
<evidence type="ECO:0000259" key="3">
    <source>
        <dbReference type="Pfam" id="PF00078"/>
    </source>
</evidence>
<name>A0AAV7MP03_PLEWA</name>
<comment type="similarity">
    <text evidence="1">Belongs to the beta type-B retroviral polymerase family. HERV class-II K(HML-2) pol subfamily.</text>
</comment>
<evidence type="ECO:0000313" key="4">
    <source>
        <dbReference type="EMBL" id="KAJ1105480.1"/>
    </source>
</evidence>
<dbReference type="PANTHER" id="PTHR37984:SF5">
    <property type="entry name" value="PROTEIN NYNRIN-LIKE"/>
    <property type="match status" value="1"/>
</dbReference>
<dbReference type="AlphaFoldDB" id="A0AAV7MP03"/>
<dbReference type="InterPro" id="IPR000477">
    <property type="entry name" value="RT_dom"/>
</dbReference>
<accession>A0AAV7MP03</accession>